<sequence>MEDNAIRSELLHLTCTQEPARVCQLLRHLGACNQFLWPVRLQLAEDTRNKPGHLSIVTDKNTYRPHPSAHAEKTALEMLCRLLERHRCIVSLELRYDILNSAGLLETLARSSSLRRLAIKGIVMDPVIEQVADAQLAEDCAIYTARMEVPICLLEKSDATLVSLDIADLDMSTFTMKKFIEALARNGSVQELAVGYSVFPYGPDKEGRMGCFLQYLTKQNSTLRKLTFRASFYEIDIAKLKTVAEAICAMTTLEDLEWHGGTTTRDSGLFLAALAQSRSVQSLTFQLKERVYYEYAQRPRVTSCVTLWVMALLANNVLQKLDLDVSWSSSTECCLLLEALSEKEDCHLQSLTLRNFPNHHDLREVCSSIQKCGLNRRVHIDGYATVPRDEGMLAACQQVTSLNVRSRNFRMNVGALRDLFNVMTTCYHVTSLHVSLHVFNEETFAAFTTCVSKSPSVKEILLNTIFPEFYESFRANSQAGVKSMCTLFEALSSNGSITRIQLASSVALNDRYSQALADAVLNNKQLEQLLVRGMNDTSVPVFLNRLVPGLEHNYNLLVLDVPPCDDHHNELMRVAQEMVRRNCSLVDRATRFVMGDHSLYCACAFERISEEPVLVGNVRQKVTSSEEANDMIRHAQRFVRYMDLNTYMRLTGVVKKRVECYDCEDGSLRLDQLYDECWLHIRRFLLIEDVLIL</sequence>
<reference evidence="1" key="2">
    <citation type="submission" date="2021-09" db="EMBL/GenBank/DDBJ databases">
        <authorList>
            <person name="Jia N."/>
            <person name="Wang J."/>
            <person name="Shi W."/>
            <person name="Du L."/>
            <person name="Sun Y."/>
            <person name="Zhan W."/>
            <person name="Jiang J."/>
            <person name="Wang Q."/>
            <person name="Zhang B."/>
            <person name="Ji P."/>
            <person name="Sakyi L.B."/>
            <person name="Cui X."/>
            <person name="Yuan T."/>
            <person name="Jiang B."/>
            <person name="Yang W."/>
            <person name="Lam T.T.-Y."/>
            <person name="Chang Q."/>
            <person name="Ding S."/>
            <person name="Wang X."/>
            <person name="Zhu J."/>
            <person name="Ruan X."/>
            <person name="Zhao L."/>
            <person name="Wei J."/>
            <person name="Que T."/>
            <person name="Du C."/>
            <person name="Cheng J."/>
            <person name="Dai P."/>
            <person name="Han X."/>
            <person name="Huang E."/>
            <person name="Gao Y."/>
            <person name="Liu J."/>
            <person name="Shao H."/>
            <person name="Ye R."/>
            <person name="Li L."/>
            <person name="Wei W."/>
            <person name="Wang X."/>
            <person name="Wang C."/>
            <person name="Huo Q."/>
            <person name="Li W."/>
            <person name="Guo W."/>
            <person name="Chen H."/>
            <person name="Chen S."/>
            <person name="Zhou L."/>
            <person name="Zhou L."/>
            <person name="Ni X."/>
            <person name="Tian J."/>
            <person name="Zhou Y."/>
            <person name="Sheng Y."/>
            <person name="Liu T."/>
            <person name="Pan Y."/>
            <person name="Xia L."/>
            <person name="Li J."/>
            <person name="Zhao F."/>
            <person name="Cao W."/>
        </authorList>
    </citation>
    <scope>NUCLEOTIDE SEQUENCE</scope>
    <source>
        <strain evidence="1">Rmic-2018</strain>
        <tissue evidence="1">Larvae</tissue>
    </source>
</reference>
<gene>
    <name evidence="1" type="ORF">HPB51_006549</name>
</gene>
<protein>
    <submittedName>
        <fullName evidence="1">Uncharacterized protein</fullName>
    </submittedName>
</protein>
<dbReference type="PANTHER" id="PTHR47679:SF1">
    <property type="entry name" value="PROTEIN TORNADO 1"/>
    <property type="match status" value="1"/>
</dbReference>
<dbReference type="InterPro" id="IPR032675">
    <property type="entry name" value="LRR_dom_sf"/>
</dbReference>
<keyword evidence="2" id="KW-1185">Reference proteome</keyword>
<proteinExistence type="predicted"/>
<name>A0A9J6E7L3_RHIMP</name>
<organism evidence="1 2">
    <name type="scientific">Rhipicephalus microplus</name>
    <name type="common">Cattle tick</name>
    <name type="synonym">Boophilus microplus</name>
    <dbReference type="NCBI Taxonomy" id="6941"/>
    <lineage>
        <taxon>Eukaryota</taxon>
        <taxon>Metazoa</taxon>
        <taxon>Ecdysozoa</taxon>
        <taxon>Arthropoda</taxon>
        <taxon>Chelicerata</taxon>
        <taxon>Arachnida</taxon>
        <taxon>Acari</taxon>
        <taxon>Parasitiformes</taxon>
        <taxon>Ixodida</taxon>
        <taxon>Ixodoidea</taxon>
        <taxon>Ixodidae</taxon>
        <taxon>Rhipicephalinae</taxon>
        <taxon>Rhipicephalus</taxon>
        <taxon>Boophilus</taxon>
    </lineage>
</organism>
<dbReference type="Gene3D" id="3.80.10.10">
    <property type="entry name" value="Ribonuclease Inhibitor"/>
    <property type="match status" value="2"/>
</dbReference>
<dbReference type="AlphaFoldDB" id="A0A9J6E7L3"/>
<dbReference type="Proteomes" id="UP000821866">
    <property type="component" value="Chromosome 3"/>
</dbReference>
<dbReference type="SUPFAM" id="SSF52047">
    <property type="entry name" value="RNI-like"/>
    <property type="match status" value="1"/>
</dbReference>
<dbReference type="EMBL" id="JABSTU010000005">
    <property type="protein sequence ID" value="KAH8030117.1"/>
    <property type="molecule type" value="Genomic_DNA"/>
</dbReference>
<evidence type="ECO:0000313" key="1">
    <source>
        <dbReference type="EMBL" id="KAH8030117.1"/>
    </source>
</evidence>
<comment type="caution">
    <text evidence="1">The sequence shown here is derived from an EMBL/GenBank/DDBJ whole genome shotgun (WGS) entry which is preliminary data.</text>
</comment>
<evidence type="ECO:0000313" key="2">
    <source>
        <dbReference type="Proteomes" id="UP000821866"/>
    </source>
</evidence>
<dbReference type="VEuPathDB" id="VectorBase:LOC119179468"/>
<reference evidence="1" key="1">
    <citation type="journal article" date="2020" name="Cell">
        <title>Large-Scale Comparative Analyses of Tick Genomes Elucidate Their Genetic Diversity and Vector Capacities.</title>
        <authorList>
            <consortium name="Tick Genome and Microbiome Consortium (TIGMIC)"/>
            <person name="Jia N."/>
            <person name="Wang J."/>
            <person name="Shi W."/>
            <person name="Du L."/>
            <person name="Sun Y."/>
            <person name="Zhan W."/>
            <person name="Jiang J.F."/>
            <person name="Wang Q."/>
            <person name="Zhang B."/>
            <person name="Ji P."/>
            <person name="Bell-Sakyi L."/>
            <person name="Cui X.M."/>
            <person name="Yuan T.T."/>
            <person name="Jiang B.G."/>
            <person name="Yang W.F."/>
            <person name="Lam T.T."/>
            <person name="Chang Q.C."/>
            <person name="Ding S.J."/>
            <person name="Wang X.J."/>
            <person name="Zhu J.G."/>
            <person name="Ruan X.D."/>
            <person name="Zhao L."/>
            <person name="Wei J.T."/>
            <person name="Ye R.Z."/>
            <person name="Que T.C."/>
            <person name="Du C.H."/>
            <person name="Zhou Y.H."/>
            <person name="Cheng J.X."/>
            <person name="Dai P.F."/>
            <person name="Guo W.B."/>
            <person name="Han X.H."/>
            <person name="Huang E.J."/>
            <person name="Li L.F."/>
            <person name="Wei W."/>
            <person name="Gao Y.C."/>
            <person name="Liu J.Z."/>
            <person name="Shao H.Z."/>
            <person name="Wang X."/>
            <person name="Wang C.C."/>
            <person name="Yang T.C."/>
            <person name="Huo Q.B."/>
            <person name="Li W."/>
            <person name="Chen H.Y."/>
            <person name="Chen S.E."/>
            <person name="Zhou L.G."/>
            <person name="Ni X.B."/>
            <person name="Tian J.H."/>
            <person name="Sheng Y."/>
            <person name="Liu T."/>
            <person name="Pan Y.S."/>
            <person name="Xia L.Y."/>
            <person name="Li J."/>
            <person name="Zhao F."/>
            <person name="Cao W.C."/>
        </authorList>
    </citation>
    <scope>NUCLEOTIDE SEQUENCE</scope>
    <source>
        <strain evidence="1">Rmic-2018</strain>
    </source>
</reference>
<accession>A0A9J6E7L3</accession>
<dbReference type="PANTHER" id="PTHR47679">
    <property type="entry name" value="PROTEIN TORNADO 1"/>
    <property type="match status" value="1"/>
</dbReference>